<dbReference type="InterPro" id="IPR032095">
    <property type="entry name" value="Sacchrp_dh-like_C"/>
</dbReference>
<dbReference type="STRING" id="1802557.A3A20_02250"/>
<dbReference type="Proteomes" id="UP000178946">
    <property type="component" value="Unassembled WGS sequence"/>
</dbReference>
<dbReference type="Gene3D" id="3.40.50.720">
    <property type="entry name" value="NAD(P)-binding Rossmann-like Domain"/>
    <property type="match status" value="1"/>
</dbReference>
<evidence type="ECO:0000313" key="5">
    <source>
        <dbReference type="Proteomes" id="UP000178946"/>
    </source>
</evidence>
<accession>A0A1F8DSW6</accession>
<dbReference type="EMBL" id="MGIR01000001">
    <property type="protein sequence ID" value="OGM91733.1"/>
    <property type="molecule type" value="Genomic_DNA"/>
</dbReference>
<dbReference type="PANTHER" id="PTHR11133">
    <property type="entry name" value="SACCHAROPINE DEHYDROGENASE"/>
    <property type="match status" value="1"/>
</dbReference>
<keyword evidence="1" id="KW-0560">Oxidoreductase</keyword>
<dbReference type="AlphaFoldDB" id="A0A1F8DSW6"/>
<feature type="domain" description="Saccharopine dehydrogenase NADP binding" evidence="2">
    <location>
        <begin position="7"/>
        <end position="125"/>
    </location>
</feature>
<organism evidence="4 5">
    <name type="scientific">Candidatus Wolfebacteria bacterium RIFCSPLOWO2_01_FULL_45_19</name>
    <dbReference type="NCBI Taxonomy" id="1802557"/>
    <lineage>
        <taxon>Bacteria</taxon>
        <taxon>Candidatus Wolfeibacteriota</taxon>
    </lineage>
</organism>
<dbReference type="SUPFAM" id="SSF55347">
    <property type="entry name" value="Glyceraldehyde-3-phosphate dehydrogenase-like, C-terminal domain"/>
    <property type="match status" value="1"/>
</dbReference>
<dbReference type="InterPro" id="IPR005097">
    <property type="entry name" value="Sacchrp_dh_NADP-bd"/>
</dbReference>
<evidence type="ECO:0008006" key="6">
    <source>
        <dbReference type="Google" id="ProtNLM"/>
    </source>
</evidence>
<name>A0A1F8DSW6_9BACT</name>
<evidence type="ECO:0000259" key="3">
    <source>
        <dbReference type="Pfam" id="PF16653"/>
    </source>
</evidence>
<evidence type="ECO:0000256" key="1">
    <source>
        <dbReference type="ARBA" id="ARBA00023002"/>
    </source>
</evidence>
<feature type="domain" description="Saccharopine dehydrogenase-like C-terminal" evidence="3">
    <location>
        <begin position="133"/>
        <end position="354"/>
    </location>
</feature>
<sequence>MAKYSYLICGAGSQGRAIAYRLARFPDTARIMLADISETALKEAEDKVGRDTSLVEFEFFCGNPLKISYLELAKYDIVISALPTNLNYNLAKLCLKSGVNYCDLGGNLAITKKLLRLNKKAIEKKLSFLVECGIQPGAGAVLVKVGCATMKTGAKIDKIFIYVGGLPRNPGKYPYYKKLFNLKGLRDILYEPALILENGKPCFVNPIKEKVEKFTIENIGECEALTTGGLGLLPYNFKDKARSMREKTLRWPEFWTFAKNTPKKDFIKSFEALSARNDPDFTYLEIQVIGSFEEKEVSVILSLYCESDEVFTSMEKTTGFSAAHMARLVAQGKSAYGVLPPEEALPLNEIFLELKKNFNIKTR</sequence>
<gene>
    <name evidence="4" type="ORF">A3A20_02250</name>
</gene>
<dbReference type="Gene3D" id="3.30.360.10">
    <property type="entry name" value="Dihydrodipicolinate Reductase, domain 2"/>
    <property type="match status" value="1"/>
</dbReference>
<evidence type="ECO:0000313" key="4">
    <source>
        <dbReference type="EMBL" id="OGM91733.1"/>
    </source>
</evidence>
<comment type="caution">
    <text evidence="4">The sequence shown here is derived from an EMBL/GenBank/DDBJ whole genome shotgun (WGS) entry which is preliminary data.</text>
</comment>
<evidence type="ECO:0000259" key="2">
    <source>
        <dbReference type="Pfam" id="PF03435"/>
    </source>
</evidence>
<dbReference type="GO" id="GO:0016491">
    <property type="term" value="F:oxidoreductase activity"/>
    <property type="evidence" value="ECO:0007669"/>
    <property type="project" value="UniProtKB-KW"/>
</dbReference>
<dbReference type="Pfam" id="PF16653">
    <property type="entry name" value="Sacchrp_dh_C"/>
    <property type="match status" value="1"/>
</dbReference>
<reference evidence="4 5" key="1">
    <citation type="journal article" date="2016" name="Nat. Commun.">
        <title>Thousands of microbial genomes shed light on interconnected biogeochemical processes in an aquifer system.</title>
        <authorList>
            <person name="Anantharaman K."/>
            <person name="Brown C.T."/>
            <person name="Hug L.A."/>
            <person name="Sharon I."/>
            <person name="Castelle C.J."/>
            <person name="Probst A.J."/>
            <person name="Thomas B.C."/>
            <person name="Singh A."/>
            <person name="Wilkins M.J."/>
            <person name="Karaoz U."/>
            <person name="Brodie E.L."/>
            <person name="Williams K.H."/>
            <person name="Hubbard S.S."/>
            <person name="Banfield J.F."/>
        </authorList>
    </citation>
    <scope>NUCLEOTIDE SEQUENCE [LARGE SCALE GENOMIC DNA]</scope>
</reference>
<protein>
    <recommendedName>
        <fullName evidence="6">Saccharopine dehydrogenase NADP binding domain-containing protein</fullName>
    </recommendedName>
</protein>
<dbReference type="SUPFAM" id="SSF51735">
    <property type="entry name" value="NAD(P)-binding Rossmann-fold domains"/>
    <property type="match status" value="1"/>
</dbReference>
<dbReference type="PANTHER" id="PTHR11133:SF22">
    <property type="entry name" value="ALPHA-AMINOADIPIC SEMIALDEHYDE SYNTHASE, MITOCHONDRIAL"/>
    <property type="match status" value="1"/>
</dbReference>
<dbReference type="InterPro" id="IPR051168">
    <property type="entry name" value="AASS"/>
</dbReference>
<dbReference type="Pfam" id="PF03435">
    <property type="entry name" value="Sacchrp_dh_NADP"/>
    <property type="match status" value="1"/>
</dbReference>
<proteinExistence type="predicted"/>
<dbReference type="InterPro" id="IPR036291">
    <property type="entry name" value="NAD(P)-bd_dom_sf"/>
</dbReference>